<dbReference type="EMBL" id="KL363858">
    <property type="protein sequence ID" value="KFD45041.1"/>
    <property type="molecule type" value="Genomic_DNA"/>
</dbReference>
<protein>
    <submittedName>
        <fullName evidence="2">Uncharacterized protein</fullName>
    </submittedName>
</protein>
<reference evidence="2 3" key="1">
    <citation type="journal article" date="2014" name="Nat. Genet.">
        <title>Genome and transcriptome of the porcine whipworm Trichuris suis.</title>
        <authorList>
            <person name="Jex A.R."/>
            <person name="Nejsum P."/>
            <person name="Schwarz E.M."/>
            <person name="Hu L."/>
            <person name="Young N.D."/>
            <person name="Hall R.S."/>
            <person name="Korhonen P.K."/>
            <person name="Liao S."/>
            <person name="Thamsborg S."/>
            <person name="Xia J."/>
            <person name="Xu P."/>
            <person name="Wang S."/>
            <person name="Scheerlinck J.P."/>
            <person name="Hofmann A."/>
            <person name="Sternberg P.W."/>
            <person name="Wang J."/>
            <person name="Gasser R.B."/>
        </authorList>
    </citation>
    <scope>NUCLEOTIDE SEQUENCE [LARGE SCALE GENOMIC DNA]</scope>
    <source>
        <strain evidence="2">DCEP-RM93F</strain>
        <strain evidence="1">DCEP-RM93M</strain>
    </source>
</reference>
<dbReference type="EMBL" id="KL368011">
    <property type="protein sequence ID" value="KFD59395.1"/>
    <property type="molecule type" value="Genomic_DNA"/>
</dbReference>
<evidence type="ECO:0000313" key="3">
    <source>
        <dbReference type="Proteomes" id="UP000030764"/>
    </source>
</evidence>
<dbReference type="Proteomes" id="UP000030764">
    <property type="component" value="Unassembled WGS sequence"/>
</dbReference>
<gene>
    <name evidence="1" type="ORF">M513_14083</name>
    <name evidence="2" type="ORF">M514_14083</name>
</gene>
<name>A0A085MQ99_9BILA</name>
<organism evidence="2">
    <name type="scientific">Trichuris suis</name>
    <name type="common">pig whipworm</name>
    <dbReference type="NCBI Taxonomy" id="68888"/>
    <lineage>
        <taxon>Eukaryota</taxon>
        <taxon>Metazoa</taxon>
        <taxon>Ecdysozoa</taxon>
        <taxon>Nematoda</taxon>
        <taxon>Enoplea</taxon>
        <taxon>Dorylaimia</taxon>
        <taxon>Trichinellida</taxon>
        <taxon>Trichuridae</taxon>
        <taxon>Trichuris</taxon>
    </lineage>
</organism>
<keyword evidence="3" id="KW-1185">Reference proteome</keyword>
<evidence type="ECO:0000313" key="2">
    <source>
        <dbReference type="EMBL" id="KFD59395.1"/>
    </source>
</evidence>
<dbReference type="Proteomes" id="UP000030758">
    <property type="component" value="Unassembled WGS sequence"/>
</dbReference>
<proteinExistence type="predicted"/>
<accession>A0A085MQ99</accession>
<dbReference type="AlphaFoldDB" id="A0A085MQ99"/>
<evidence type="ECO:0000313" key="1">
    <source>
        <dbReference type="EMBL" id="KFD45041.1"/>
    </source>
</evidence>
<sequence>MPKSATRKASLSEETYLSRPHLRSCCTKTCFLNTCGAVIDDDHTSAGDDLAEAQLLRARSRPQELSDVP</sequence>